<evidence type="ECO:0000313" key="1">
    <source>
        <dbReference type="EMBL" id="KAJ8435233.1"/>
    </source>
</evidence>
<sequence length="155" mass="17038">MDLAGRDVDKLQYLINAAELIQQKLEEVLGGLNSLLAVEQNPSIPLVSKVPTIFLGMDVSHGSPGILGMKDYHIENFMTGYRMTTRVYLLMFLLMPPKFQWSIAAVGVGEDLSADGKEAPSTIHLPVVTPYGHSCSKFLKLGNRISFAAIPKYKT</sequence>
<dbReference type="Proteomes" id="UP001153076">
    <property type="component" value="Unassembled WGS sequence"/>
</dbReference>
<organism evidence="1 2">
    <name type="scientific">Carnegiea gigantea</name>
    <dbReference type="NCBI Taxonomy" id="171969"/>
    <lineage>
        <taxon>Eukaryota</taxon>
        <taxon>Viridiplantae</taxon>
        <taxon>Streptophyta</taxon>
        <taxon>Embryophyta</taxon>
        <taxon>Tracheophyta</taxon>
        <taxon>Spermatophyta</taxon>
        <taxon>Magnoliopsida</taxon>
        <taxon>eudicotyledons</taxon>
        <taxon>Gunneridae</taxon>
        <taxon>Pentapetalae</taxon>
        <taxon>Caryophyllales</taxon>
        <taxon>Cactineae</taxon>
        <taxon>Cactaceae</taxon>
        <taxon>Cactoideae</taxon>
        <taxon>Echinocereeae</taxon>
        <taxon>Carnegiea</taxon>
    </lineage>
</organism>
<name>A0A9Q1K1V4_9CARY</name>
<evidence type="ECO:0000313" key="2">
    <source>
        <dbReference type="Proteomes" id="UP001153076"/>
    </source>
</evidence>
<protein>
    <recommendedName>
        <fullName evidence="3">Piwi domain-containing protein</fullName>
    </recommendedName>
</protein>
<evidence type="ECO:0008006" key="3">
    <source>
        <dbReference type="Google" id="ProtNLM"/>
    </source>
</evidence>
<dbReference type="AlphaFoldDB" id="A0A9Q1K1V4"/>
<keyword evidence="2" id="KW-1185">Reference proteome</keyword>
<accession>A0A9Q1K1V4</accession>
<comment type="caution">
    <text evidence="1">The sequence shown here is derived from an EMBL/GenBank/DDBJ whole genome shotgun (WGS) entry which is preliminary data.</text>
</comment>
<dbReference type="EMBL" id="JAKOGI010000427">
    <property type="protein sequence ID" value="KAJ8435233.1"/>
    <property type="molecule type" value="Genomic_DNA"/>
</dbReference>
<reference evidence="1" key="1">
    <citation type="submission" date="2022-04" db="EMBL/GenBank/DDBJ databases">
        <title>Carnegiea gigantea Genome sequencing and assembly v2.</title>
        <authorList>
            <person name="Copetti D."/>
            <person name="Sanderson M.J."/>
            <person name="Burquez A."/>
            <person name="Wojciechowski M.F."/>
        </authorList>
    </citation>
    <scope>NUCLEOTIDE SEQUENCE</scope>
    <source>
        <strain evidence="1">SGP5-SGP5p</strain>
        <tissue evidence="1">Aerial part</tissue>
    </source>
</reference>
<proteinExistence type="predicted"/>
<gene>
    <name evidence="1" type="ORF">Cgig2_015636</name>
</gene>
<dbReference type="OrthoDB" id="1914915at2759"/>